<evidence type="ECO:0000256" key="8">
    <source>
        <dbReference type="ARBA" id="ARBA00023136"/>
    </source>
</evidence>
<evidence type="ECO:0000256" key="3">
    <source>
        <dbReference type="ARBA" id="ARBA00022448"/>
    </source>
</evidence>
<protein>
    <submittedName>
        <fullName evidence="11">ABC transporter permease subunit</fullName>
    </submittedName>
</protein>
<evidence type="ECO:0000313" key="11">
    <source>
        <dbReference type="EMBL" id="MCK0198197.1"/>
    </source>
</evidence>
<feature type="transmembrane region" description="Helical" evidence="9">
    <location>
        <begin position="97"/>
        <end position="116"/>
    </location>
</feature>
<feature type="transmembrane region" description="Helical" evidence="9">
    <location>
        <begin position="15"/>
        <end position="45"/>
    </location>
</feature>
<gene>
    <name evidence="11" type="ORF">MWN34_14880</name>
</gene>
<dbReference type="PANTHER" id="PTHR30133:SF2">
    <property type="entry name" value="ARGININE ABC TRANSPORTER PERMEASE PROTEIN ARTQ"/>
    <property type="match status" value="1"/>
</dbReference>
<dbReference type="PROSITE" id="PS50928">
    <property type="entry name" value="ABC_TM1"/>
    <property type="match status" value="1"/>
</dbReference>
<dbReference type="InterPro" id="IPR010065">
    <property type="entry name" value="AA_ABC_transptr_permease_3TM"/>
</dbReference>
<evidence type="ECO:0000256" key="2">
    <source>
        <dbReference type="ARBA" id="ARBA00010072"/>
    </source>
</evidence>
<dbReference type="Pfam" id="PF00528">
    <property type="entry name" value="BPD_transp_1"/>
    <property type="match status" value="1"/>
</dbReference>
<proteinExistence type="inferred from homology"/>
<dbReference type="InterPro" id="IPR000515">
    <property type="entry name" value="MetI-like"/>
</dbReference>
<evidence type="ECO:0000256" key="4">
    <source>
        <dbReference type="ARBA" id="ARBA00022475"/>
    </source>
</evidence>
<comment type="caution">
    <text evidence="11">The sequence shown here is derived from an EMBL/GenBank/DDBJ whole genome shotgun (WGS) entry which is preliminary data.</text>
</comment>
<feature type="domain" description="ABC transmembrane type-1" evidence="10">
    <location>
        <begin position="19"/>
        <end position="219"/>
    </location>
</feature>
<feature type="transmembrane region" description="Helical" evidence="9">
    <location>
        <begin position="57"/>
        <end position="77"/>
    </location>
</feature>
<keyword evidence="4" id="KW-1003">Cell membrane</keyword>
<evidence type="ECO:0000256" key="7">
    <source>
        <dbReference type="ARBA" id="ARBA00022989"/>
    </source>
</evidence>
<dbReference type="InterPro" id="IPR051613">
    <property type="entry name" value="ABC_transp_permease_HisMQ"/>
</dbReference>
<accession>A0ABT0DEL5</accession>
<evidence type="ECO:0000256" key="9">
    <source>
        <dbReference type="RuleBase" id="RU363032"/>
    </source>
</evidence>
<comment type="subcellular location">
    <subcellularLocation>
        <location evidence="1">Cell inner membrane</location>
        <topology evidence="1">Multi-pass membrane protein</topology>
    </subcellularLocation>
    <subcellularLocation>
        <location evidence="9">Cell membrane</location>
        <topology evidence="9">Multi-pass membrane protein</topology>
    </subcellularLocation>
</comment>
<keyword evidence="5" id="KW-0997">Cell inner membrane</keyword>
<keyword evidence="3 9" id="KW-0813">Transport</keyword>
<dbReference type="EMBL" id="JALKCH010000009">
    <property type="protein sequence ID" value="MCK0198197.1"/>
    <property type="molecule type" value="Genomic_DNA"/>
</dbReference>
<dbReference type="CDD" id="cd06261">
    <property type="entry name" value="TM_PBP2"/>
    <property type="match status" value="1"/>
</dbReference>
<comment type="similarity">
    <text evidence="2">Belongs to the binding-protein-dependent transport system permease family. HisMQ subfamily.</text>
</comment>
<dbReference type="PANTHER" id="PTHR30133">
    <property type="entry name" value="CATIONIC AMINO ACID TRANSPORTER, MEMBRANE COMPONENT"/>
    <property type="match status" value="1"/>
</dbReference>
<evidence type="ECO:0000256" key="1">
    <source>
        <dbReference type="ARBA" id="ARBA00004429"/>
    </source>
</evidence>
<dbReference type="InterPro" id="IPR035906">
    <property type="entry name" value="MetI-like_sf"/>
</dbReference>
<keyword evidence="12" id="KW-1185">Reference proteome</keyword>
<evidence type="ECO:0000259" key="10">
    <source>
        <dbReference type="PROSITE" id="PS50928"/>
    </source>
</evidence>
<evidence type="ECO:0000256" key="6">
    <source>
        <dbReference type="ARBA" id="ARBA00022692"/>
    </source>
</evidence>
<dbReference type="NCBIfam" id="TIGR01726">
    <property type="entry name" value="HEQRo_perm_3TM"/>
    <property type="match status" value="1"/>
</dbReference>
<dbReference type="SUPFAM" id="SSF161098">
    <property type="entry name" value="MetI-like"/>
    <property type="match status" value="1"/>
</dbReference>
<keyword evidence="6 9" id="KW-0812">Transmembrane</keyword>
<sequence length="235" mass="25344">MHLLSFGDQGYGDELFYGALLTMSLAVVGYLTSLICGVLIAVATLRPFGVRWTLWRLYASCFMSVPALLVIFLIYFGGAEMVSAALRLMGVSVRVQVTPFAAGAVGLGVVYSAYLAEGVRAAILNVPRGQFEAAQALQLSRLQMWSLVIAPQATRLALPGLVNLWIVVLKDTALISLVGLKDIIAQAKMAAGVTKEPFLFYIAAALFFVFMNGLTLHVSGWLDRHVARGMQAARS</sequence>
<organism evidence="11 12">
    <name type="scientific">Ancylobacter crimeensis</name>
    <dbReference type="NCBI Taxonomy" id="2579147"/>
    <lineage>
        <taxon>Bacteria</taxon>
        <taxon>Pseudomonadati</taxon>
        <taxon>Pseudomonadota</taxon>
        <taxon>Alphaproteobacteria</taxon>
        <taxon>Hyphomicrobiales</taxon>
        <taxon>Xanthobacteraceae</taxon>
        <taxon>Ancylobacter</taxon>
    </lineage>
</organism>
<dbReference type="RefSeq" id="WP_247030094.1">
    <property type="nucleotide sequence ID" value="NZ_JALKCH010000009.1"/>
</dbReference>
<reference evidence="11 12" key="1">
    <citation type="submission" date="2022-04" db="EMBL/GenBank/DDBJ databases">
        <authorList>
            <person name="Grouzdev D.S."/>
            <person name="Pantiukh K.S."/>
            <person name="Krutkina M.S."/>
        </authorList>
    </citation>
    <scope>NUCLEOTIDE SEQUENCE [LARGE SCALE GENOMIC DNA]</scope>
    <source>
        <strain evidence="11 12">6x-1</strain>
    </source>
</reference>
<dbReference type="Gene3D" id="1.10.3720.10">
    <property type="entry name" value="MetI-like"/>
    <property type="match status" value="1"/>
</dbReference>
<name>A0ABT0DEL5_9HYPH</name>
<evidence type="ECO:0000313" key="12">
    <source>
        <dbReference type="Proteomes" id="UP001203284"/>
    </source>
</evidence>
<evidence type="ECO:0000256" key="5">
    <source>
        <dbReference type="ARBA" id="ARBA00022519"/>
    </source>
</evidence>
<keyword evidence="7 9" id="KW-1133">Transmembrane helix</keyword>
<feature type="transmembrane region" description="Helical" evidence="9">
    <location>
        <begin position="198"/>
        <end position="222"/>
    </location>
</feature>
<keyword evidence="8 9" id="KW-0472">Membrane</keyword>
<dbReference type="Proteomes" id="UP001203284">
    <property type="component" value="Unassembled WGS sequence"/>
</dbReference>